<proteinExistence type="inferred from homology"/>
<evidence type="ECO:0000256" key="4">
    <source>
        <dbReference type="ARBA" id="ARBA00022679"/>
    </source>
</evidence>
<dbReference type="InterPro" id="IPR050953">
    <property type="entry name" value="N4_N6_ade-DNA_methylase"/>
</dbReference>
<evidence type="ECO:0000256" key="6">
    <source>
        <dbReference type="ARBA" id="ARBA00047942"/>
    </source>
</evidence>
<evidence type="ECO:0000256" key="3">
    <source>
        <dbReference type="ARBA" id="ARBA00022603"/>
    </source>
</evidence>
<dbReference type="InterPro" id="IPR011639">
    <property type="entry name" value="MethylTrfase_TaqI-like_dom"/>
</dbReference>
<keyword evidence="4" id="KW-0808">Transferase</keyword>
<evidence type="ECO:0000256" key="2">
    <source>
        <dbReference type="ARBA" id="ARBA00011900"/>
    </source>
</evidence>
<dbReference type="InterPro" id="IPR029063">
    <property type="entry name" value="SAM-dependent_MTases_sf"/>
</dbReference>
<keyword evidence="8" id="KW-0255">Endonuclease</keyword>
<dbReference type="GO" id="GO:0004519">
    <property type="term" value="F:endonuclease activity"/>
    <property type="evidence" value="ECO:0007669"/>
    <property type="project" value="UniProtKB-KW"/>
</dbReference>
<feature type="domain" description="Type II methyltransferase M.TaqI-like" evidence="7">
    <location>
        <begin position="108"/>
        <end position="305"/>
    </location>
</feature>
<evidence type="ECO:0000256" key="1">
    <source>
        <dbReference type="ARBA" id="ARBA00006594"/>
    </source>
</evidence>
<dbReference type="GO" id="GO:0006304">
    <property type="term" value="P:DNA modification"/>
    <property type="evidence" value="ECO:0007669"/>
    <property type="project" value="InterPro"/>
</dbReference>
<keyword evidence="9" id="KW-1185">Reference proteome</keyword>
<keyword evidence="8" id="KW-0378">Hydrolase</keyword>
<comment type="similarity">
    <text evidence="1">Belongs to the N(4)/N(6)-methyltransferase family.</text>
</comment>
<accession>A0A1R4KQP4</accession>
<comment type="catalytic activity">
    <reaction evidence="6">
        <text>a 2'-deoxyadenosine in DNA + S-adenosyl-L-methionine = an N(6)-methyl-2'-deoxyadenosine in DNA + S-adenosyl-L-homocysteine + H(+)</text>
        <dbReference type="Rhea" id="RHEA:15197"/>
        <dbReference type="Rhea" id="RHEA-COMP:12418"/>
        <dbReference type="Rhea" id="RHEA-COMP:12419"/>
        <dbReference type="ChEBI" id="CHEBI:15378"/>
        <dbReference type="ChEBI" id="CHEBI:57856"/>
        <dbReference type="ChEBI" id="CHEBI:59789"/>
        <dbReference type="ChEBI" id="CHEBI:90615"/>
        <dbReference type="ChEBI" id="CHEBI:90616"/>
        <dbReference type="EC" id="2.1.1.72"/>
    </reaction>
</comment>
<evidence type="ECO:0000313" key="8">
    <source>
        <dbReference type="EMBL" id="SJN46610.1"/>
    </source>
</evidence>
<dbReference type="RefSeq" id="WP_087133033.1">
    <property type="nucleotide sequence ID" value="NZ_FUKO01000044.1"/>
</dbReference>
<name>A0A1R4KQP4_9MICO</name>
<dbReference type="EMBL" id="FUKO01000044">
    <property type="protein sequence ID" value="SJN46610.1"/>
    <property type="molecule type" value="Genomic_DNA"/>
</dbReference>
<dbReference type="OrthoDB" id="9782445at2"/>
<keyword evidence="8" id="KW-0540">Nuclease</keyword>
<dbReference type="EC" id="2.1.1.72" evidence="2"/>
<dbReference type="GO" id="GO:0003676">
    <property type="term" value="F:nucleic acid binding"/>
    <property type="evidence" value="ECO:0007669"/>
    <property type="project" value="InterPro"/>
</dbReference>
<protein>
    <recommendedName>
        <fullName evidence="2">site-specific DNA-methyltransferase (adenine-specific)</fullName>
        <ecNumber evidence="2">2.1.1.72</ecNumber>
    </recommendedName>
</protein>
<dbReference type="PRINTS" id="PR00507">
    <property type="entry name" value="N12N6MTFRASE"/>
</dbReference>
<dbReference type="GO" id="GO:0009007">
    <property type="term" value="F:site-specific DNA-methyltransferase (adenine-specific) activity"/>
    <property type="evidence" value="ECO:0007669"/>
    <property type="project" value="UniProtKB-EC"/>
</dbReference>
<keyword evidence="5" id="KW-0949">S-adenosyl-L-methionine</keyword>
<dbReference type="PROSITE" id="PS00092">
    <property type="entry name" value="N6_MTASE"/>
    <property type="match status" value="1"/>
</dbReference>
<dbReference type="SUPFAM" id="SSF53335">
    <property type="entry name" value="S-adenosyl-L-methionine-dependent methyltransferases"/>
    <property type="match status" value="1"/>
</dbReference>
<gene>
    <name evidence="8" type="ORF">FM104_15090</name>
</gene>
<evidence type="ECO:0000256" key="5">
    <source>
        <dbReference type="ARBA" id="ARBA00022691"/>
    </source>
</evidence>
<sequence length="553" mass="61431">MSAPVVESKAAFTLRAHNPDVLTCIANLSNDEVFTPPELAKQMLHTLEEAWAKSNDGASIWADPEVTFFDPFTKSGVFLREIVARLTSGLEAAIPDLNDRVDHILTRQVFGIGITQLTALLARRSVYCSKDATGKHSIAKSFDRDWGNIWFERTEHSWSGGKTNHALLDGEGAPTVTGRRCRFCGAAESEYLRDSALESHAYAFIHTDDIKARINELFGADMQFDVIIGNPPYQLNDGGGTGSSARPIYQLFIQQAQRLEPRFLSMVVKANWYTGGKGLDHFRNAMLSDRRIRALTDFPDSRQAFDGVDIAGGVCYFLWERDNPGDCVVETRVGSETIAVTRRLDEHAVFVRDNRALVILEKVRAISPSSLSRRVSARNPFTVNPAHERDQVGDLYLYASGADGRVERKYVARGEALIDAWKVLVSKTSSEHAGQTDKQGQRRVLSRLEVMPPASVATGSYLVIGPFSSESEASNAVGYLRTRFARFLISAILLTQNMTRGSYEFVPDVGFERAWTDEDLYTKYDLTPEEVTLIETQIKPMTFSAYGDVDAAS</sequence>
<dbReference type="GO" id="GO:0032259">
    <property type="term" value="P:methylation"/>
    <property type="evidence" value="ECO:0007669"/>
    <property type="project" value="UniProtKB-KW"/>
</dbReference>
<evidence type="ECO:0000259" key="7">
    <source>
        <dbReference type="Pfam" id="PF07669"/>
    </source>
</evidence>
<keyword evidence="3" id="KW-0489">Methyltransferase</keyword>
<reference evidence="8 9" key="1">
    <citation type="submission" date="2017-02" db="EMBL/GenBank/DDBJ databases">
        <authorList>
            <person name="Peterson S.W."/>
        </authorList>
    </citation>
    <scope>NUCLEOTIDE SEQUENCE [LARGE SCALE GENOMIC DNA]</scope>
    <source>
        <strain evidence="8 9">B Mb 05.01</strain>
    </source>
</reference>
<organism evidence="8 9">
    <name type="scientific">Microbacterium esteraromaticum</name>
    <dbReference type="NCBI Taxonomy" id="57043"/>
    <lineage>
        <taxon>Bacteria</taxon>
        <taxon>Bacillati</taxon>
        <taxon>Actinomycetota</taxon>
        <taxon>Actinomycetes</taxon>
        <taxon>Micrococcales</taxon>
        <taxon>Microbacteriaceae</taxon>
        <taxon>Microbacterium</taxon>
    </lineage>
</organism>
<dbReference type="AlphaFoldDB" id="A0A1R4KQP4"/>
<dbReference type="Proteomes" id="UP000196320">
    <property type="component" value="Unassembled WGS sequence"/>
</dbReference>
<dbReference type="PANTHER" id="PTHR33841:SF5">
    <property type="entry name" value="DNA METHYLASE (MODIFICATION METHYLASE) (METHYLTRANSFERASE)-RELATED"/>
    <property type="match status" value="1"/>
</dbReference>
<evidence type="ECO:0000313" key="9">
    <source>
        <dbReference type="Proteomes" id="UP000196320"/>
    </source>
</evidence>
<dbReference type="Gene3D" id="3.40.50.150">
    <property type="entry name" value="Vaccinia Virus protein VP39"/>
    <property type="match status" value="1"/>
</dbReference>
<dbReference type="PANTHER" id="PTHR33841">
    <property type="entry name" value="DNA METHYLTRANSFERASE YEEA-RELATED"/>
    <property type="match status" value="1"/>
</dbReference>
<dbReference type="Pfam" id="PF07669">
    <property type="entry name" value="Eco57I"/>
    <property type="match status" value="1"/>
</dbReference>
<dbReference type="InterPro" id="IPR002052">
    <property type="entry name" value="DNA_methylase_N6_adenine_CS"/>
</dbReference>